<evidence type="ECO:0000313" key="6">
    <source>
        <dbReference type="EMBL" id="KAF7317081.1"/>
    </source>
</evidence>
<proteinExistence type="predicted"/>
<dbReference type="InterPro" id="IPR036864">
    <property type="entry name" value="Zn2-C6_fun-type_DNA-bd_sf"/>
</dbReference>
<dbReference type="Pfam" id="PF04082">
    <property type="entry name" value="Fungal_trans"/>
    <property type="match status" value="1"/>
</dbReference>
<evidence type="ECO:0000256" key="2">
    <source>
        <dbReference type="ARBA" id="ARBA00022723"/>
    </source>
</evidence>
<dbReference type="GO" id="GO:0003677">
    <property type="term" value="F:DNA binding"/>
    <property type="evidence" value="ECO:0007669"/>
    <property type="project" value="InterPro"/>
</dbReference>
<evidence type="ECO:0000256" key="3">
    <source>
        <dbReference type="ARBA" id="ARBA00023242"/>
    </source>
</evidence>
<dbReference type="GO" id="GO:0006351">
    <property type="term" value="P:DNA-templated transcription"/>
    <property type="evidence" value="ECO:0007669"/>
    <property type="project" value="InterPro"/>
</dbReference>
<feature type="domain" description="Zn(2)-C6 fungal-type" evidence="5">
    <location>
        <begin position="27"/>
        <end position="56"/>
    </location>
</feature>
<dbReference type="Proteomes" id="UP000613580">
    <property type="component" value="Unassembled WGS sequence"/>
</dbReference>
<feature type="region of interest" description="Disordered" evidence="4">
    <location>
        <begin position="197"/>
        <end position="218"/>
    </location>
</feature>
<comment type="subcellular location">
    <subcellularLocation>
        <location evidence="1">Nucleus</location>
    </subcellularLocation>
</comment>
<evidence type="ECO:0000256" key="4">
    <source>
        <dbReference type="SAM" id="MobiDB-lite"/>
    </source>
</evidence>
<dbReference type="InterPro" id="IPR050613">
    <property type="entry name" value="Sec_Metabolite_Reg"/>
</dbReference>
<evidence type="ECO:0000256" key="1">
    <source>
        <dbReference type="ARBA" id="ARBA00004123"/>
    </source>
</evidence>
<feature type="compositionally biased region" description="Low complexity" evidence="4">
    <location>
        <begin position="9"/>
        <end position="20"/>
    </location>
</feature>
<accession>A0A8H6TI19</accession>
<dbReference type="GO" id="GO:0000981">
    <property type="term" value="F:DNA-binding transcription factor activity, RNA polymerase II-specific"/>
    <property type="evidence" value="ECO:0007669"/>
    <property type="project" value="InterPro"/>
</dbReference>
<dbReference type="SMART" id="SM00066">
    <property type="entry name" value="GAL4"/>
    <property type="match status" value="1"/>
</dbReference>
<organism evidence="6 7">
    <name type="scientific">Mycena chlorophos</name>
    <name type="common">Agaric fungus</name>
    <name type="synonym">Agaricus chlorophos</name>
    <dbReference type="NCBI Taxonomy" id="658473"/>
    <lineage>
        <taxon>Eukaryota</taxon>
        <taxon>Fungi</taxon>
        <taxon>Dikarya</taxon>
        <taxon>Basidiomycota</taxon>
        <taxon>Agaricomycotina</taxon>
        <taxon>Agaricomycetes</taxon>
        <taxon>Agaricomycetidae</taxon>
        <taxon>Agaricales</taxon>
        <taxon>Marasmiineae</taxon>
        <taxon>Mycenaceae</taxon>
        <taxon>Mycena</taxon>
    </lineage>
</organism>
<feature type="compositionally biased region" description="Low complexity" evidence="4">
    <location>
        <begin position="816"/>
        <end position="826"/>
    </location>
</feature>
<dbReference type="InterPro" id="IPR001138">
    <property type="entry name" value="Zn2Cys6_DnaBD"/>
</dbReference>
<dbReference type="PROSITE" id="PS00463">
    <property type="entry name" value="ZN2_CY6_FUNGAL_1"/>
    <property type="match status" value="1"/>
</dbReference>
<dbReference type="InterPro" id="IPR007219">
    <property type="entry name" value="XnlR_reg_dom"/>
</dbReference>
<dbReference type="GO" id="GO:0008270">
    <property type="term" value="F:zinc ion binding"/>
    <property type="evidence" value="ECO:0007669"/>
    <property type="project" value="InterPro"/>
</dbReference>
<dbReference type="AlphaFoldDB" id="A0A8H6TI19"/>
<sequence length="874" mass="96481">MDETQSTTPAAGPSSAQQPPRKSQVTSCAECRRLKLRCDRVFPCASCIRRGCANLCPSGTLEKGKRGFLKRLEQSLPSAKPGSDQEHSEVAMFVARDTAMLKRIQDLEHALAAAGVAIPGNAPPTANEAGASGETRAKRPRTLSNADAPPTYLGPVDAVDVTLGFGYLTIDGEKRSRYVGTSGGAAYLDLWKGQNHSRASSEENSGSPASRALTDRSASPQQMAVLSKMNYLPAYEEAIRIARIYFANASFMYEIIPETIFFNTHLPNIYPDRGRPYIPTNLHILSLFGMVLAVGTFFDLSHPPEVVRPIAARFYDLALAAFNITIPLKLDTIPSVQTLHLMALYFLSTQGESGGDAAWQLLGMAMRSIQAQGCHRDGSRWGLLPQDLEERRRVFWETTLYDRIQSFTFGRPYSQSDAHHDCEMPQTCDTPLPSDNDPANTTFSHQRWHTYKFRFARVLGRITDLVFSAKGPTYSVILDLDREINETYASWPSWMHSDAVKNPIKELPAHALAGDADLRRNSQIASLTNMCFLTLLHLHRGPFCRALMLGPKTLATSKYKTSIESLIGAARAIIDNARGLFALHPALLSRMWYFIFHSFTATVCLAVFVIVAPTHPLAPATFESVQAAIELFDRASGERARDAAERTKSLAARARAEMEAAAANAIPGARDTKKPPPNPALARMEFPTSNMRGNPEDLLGSSTKLIRAQEPIGGGDDASPSPNLPPAAPITLHQPDPAHPSPRQFVFEQAEAVYSPPVSQERWHMQPQQQPQQQEYYAPNYAPMQASPSSHRPPSHNMHHVGPSPVHMPMQAHYPQQQQHQQQQQQIFPPYISTADFDVSAFIQSGAQSWMMYEHRVPQPEGEMDAWRAAGGRG</sequence>
<reference evidence="6" key="1">
    <citation type="submission" date="2020-05" db="EMBL/GenBank/DDBJ databases">
        <title>Mycena genomes resolve the evolution of fungal bioluminescence.</title>
        <authorList>
            <person name="Tsai I.J."/>
        </authorList>
    </citation>
    <scope>NUCLEOTIDE SEQUENCE</scope>
    <source>
        <strain evidence="6">110903Hualien_Pintung</strain>
    </source>
</reference>
<keyword evidence="3" id="KW-0539">Nucleus</keyword>
<keyword evidence="2" id="KW-0479">Metal-binding</keyword>
<name>A0A8H6TI19_MYCCL</name>
<dbReference type="GO" id="GO:0005634">
    <property type="term" value="C:nucleus"/>
    <property type="evidence" value="ECO:0007669"/>
    <property type="project" value="UniProtKB-SubCell"/>
</dbReference>
<feature type="region of interest" description="Disordered" evidence="4">
    <location>
        <begin position="782"/>
        <end position="826"/>
    </location>
</feature>
<dbReference type="CDD" id="cd00067">
    <property type="entry name" value="GAL4"/>
    <property type="match status" value="1"/>
</dbReference>
<feature type="compositionally biased region" description="Polar residues" evidence="4">
    <location>
        <begin position="197"/>
        <end position="208"/>
    </location>
</feature>
<dbReference type="EMBL" id="JACAZE010000005">
    <property type="protein sequence ID" value="KAF7317081.1"/>
    <property type="molecule type" value="Genomic_DNA"/>
</dbReference>
<dbReference type="SMART" id="SM00906">
    <property type="entry name" value="Fungal_trans"/>
    <property type="match status" value="1"/>
</dbReference>
<feature type="region of interest" description="Disordered" evidence="4">
    <location>
        <begin position="118"/>
        <end position="150"/>
    </location>
</feature>
<dbReference type="SUPFAM" id="SSF57701">
    <property type="entry name" value="Zn2/Cys6 DNA-binding domain"/>
    <property type="match status" value="1"/>
</dbReference>
<feature type="region of interest" description="Disordered" evidence="4">
    <location>
        <begin position="1"/>
        <end position="24"/>
    </location>
</feature>
<evidence type="ECO:0000259" key="5">
    <source>
        <dbReference type="PROSITE" id="PS50048"/>
    </source>
</evidence>
<feature type="region of interest" description="Disordered" evidence="4">
    <location>
        <begin position="661"/>
        <end position="742"/>
    </location>
</feature>
<dbReference type="PROSITE" id="PS50048">
    <property type="entry name" value="ZN2_CY6_FUNGAL_2"/>
    <property type="match status" value="1"/>
</dbReference>
<dbReference type="CDD" id="cd12148">
    <property type="entry name" value="fungal_TF_MHR"/>
    <property type="match status" value="1"/>
</dbReference>
<dbReference type="PANTHER" id="PTHR31001:SF56">
    <property type="entry name" value="ZN(2)-C6 FUNGAL-TYPE DOMAIN-CONTAINING PROTEIN"/>
    <property type="match status" value="1"/>
</dbReference>
<protein>
    <submittedName>
        <fullName evidence="6">Zn(2)-C6 fungal-type domain-containing protein</fullName>
    </submittedName>
</protein>
<dbReference type="OrthoDB" id="424974at2759"/>
<keyword evidence="7" id="KW-1185">Reference proteome</keyword>
<dbReference type="PANTHER" id="PTHR31001">
    <property type="entry name" value="UNCHARACTERIZED TRANSCRIPTIONAL REGULATORY PROTEIN"/>
    <property type="match status" value="1"/>
</dbReference>
<gene>
    <name evidence="6" type="ORF">HMN09_00442800</name>
</gene>
<evidence type="ECO:0000313" key="7">
    <source>
        <dbReference type="Proteomes" id="UP000613580"/>
    </source>
</evidence>
<comment type="caution">
    <text evidence="6">The sequence shown here is derived from an EMBL/GenBank/DDBJ whole genome shotgun (WGS) entry which is preliminary data.</text>
</comment>